<organism evidence="2 3">
    <name type="scientific">Phytohabitans houttuyneae</name>
    <dbReference type="NCBI Taxonomy" id="1076126"/>
    <lineage>
        <taxon>Bacteria</taxon>
        <taxon>Bacillati</taxon>
        <taxon>Actinomycetota</taxon>
        <taxon>Actinomycetes</taxon>
        <taxon>Micromonosporales</taxon>
        <taxon>Micromonosporaceae</taxon>
    </lineage>
</organism>
<keyword evidence="1" id="KW-1133">Transmembrane helix</keyword>
<feature type="transmembrane region" description="Helical" evidence="1">
    <location>
        <begin position="35"/>
        <end position="53"/>
    </location>
</feature>
<evidence type="ECO:0000313" key="3">
    <source>
        <dbReference type="Proteomes" id="UP000482800"/>
    </source>
</evidence>
<gene>
    <name evidence="2" type="ORF">Phou_027570</name>
</gene>
<dbReference type="Proteomes" id="UP000482800">
    <property type="component" value="Unassembled WGS sequence"/>
</dbReference>
<protein>
    <submittedName>
        <fullName evidence="2">Uncharacterized protein</fullName>
    </submittedName>
</protein>
<accession>A0A6V8KA20</accession>
<evidence type="ECO:0000256" key="1">
    <source>
        <dbReference type="SAM" id="Phobius"/>
    </source>
</evidence>
<keyword evidence="1" id="KW-0472">Membrane</keyword>
<dbReference type="RefSeq" id="WP_173056320.1">
    <property type="nucleotide sequence ID" value="NZ_BAABGO010000001.1"/>
</dbReference>
<evidence type="ECO:0000313" key="2">
    <source>
        <dbReference type="EMBL" id="GFJ78577.1"/>
    </source>
</evidence>
<sequence length="140" mass="15045">MSQPTKTLGSAPRFRGGPATAGAEWVKLWTVRSTWWCLASSLLLMGCTAFLLGNDFAYDLEHPDEQAVRDTTATLQSVVDPAAASVSLAQFALIALAMLVITSEYSTGAIRSSACPWWCPIRSPTTCRESPGACSWRTAT</sequence>
<keyword evidence="3" id="KW-1185">Reference proteome</keyword>
<keyword evidence="1" id="KW-0812">Transmembrane</keyword>
<feature type="transmembrane region" description="Helical" evidence="1">
    <location>
        <begin position="82"/>
        <end position="101"/>
    </location>
</feature>
<proteinExistence type="predicted"/>
<reference evidence="2 3" key="2">
    <citation type="submission" date="2020-03" db="EMBL/GenBank/DDBJ databases">
        <authorList>
            <person name="Ichikawa N."/>
            <person name="Kimura A."/>
            <person name="Kitahashi Y."/>
            <person name="Uohara A."/>
        </authorList>
    </citation>
    <scope>NUCLEOTIDE SEQUENCE [LARGE SCALE GENOMIC DNA]</scope>
    <source>
        <strain evidence="2 3">NBRC 108639</strain>
    </source>
</reference>
<comment type="caution">
    <text evidence="2">The sequence shown here is derived from an EMBL/GenBank/DDBJ whole genome shotgun (WGS) entry which is preliminary data.</text>
</comment>
<name>A0A6V8KA20_9ACTN</name>
<dbReference type="AlphaFoldDB" id="A0A6V8KA20"/>
<reference evidence="2 3" key="1">
    <citation type="submission" date="2020-03" db="EMBL/GenBank/DDBJ databases">
        <title>Whole genome shotgun sequence of Phytohabitans houttuyneae NBRC 108639.</title>
        <authorList>
            <person name="Komaki H."/>
            <person name="Tamura T."/>
        </authorList>
    </citation>
    <scope>NUCLEOTIDE SEQUENCE [LARGE SCALE GENOMIC DNA]</scope>
    <source>
        <strain evidence="2 3">NBRC 108639</strain>
    </source>
</reference>
<dbReference type="EMBL" id="BLPF01000001">
    <property type="protein sequence ID" value="GFJ78577.1"/>
    <property type="molecule type" value="Genomic_DNA"/>
</dbReference>